<evidence type="ECO:0000259" key="4">
    <source>
        <dbReference type="PROSITE" id="PS50043"/>
    </source>
</evidence>
<dbReference type="CDD" id="cd06170">
    <property type="entry name" value="LuxR_C_like"/>
    <property type="match status" value="1"/>
</dbReference>
<feature type="domain" description="Response regulatory" evidence="5">
    <location>
        <begin position="8"/>
        <end position="128"/>
    </location>
</feature>
<keyword evidence="7" id="KW-1185">Reference proteome</keyword>
<dbReference type="InterPro" id="IPR039420">
    <property type="entry name" value="WalR-like"/>
</dbReference>
<dbReference type="InterPro" id="IPR011006">
    <property type="entry name" value="CheY-like_superfamily"/>
</dbReference>
<dbReference type="PRINTS" id="PR00038">
    <property type="entry name" value="HTHLUXR"/>
</dbReference>
<organism evidence="6 7">
    <name type="scientific">Paraburkholderia sejongensis</name>
    <dbReference type="NCBI Taxonomy" id="2886946"/>
    <lineage>
        <taxon>Bacteria</taxon>
        <taxon>Pseudomonadati</taxon>
        <taxon>Pseudomonadota</taxon>
        <taxon>Betaproteobacteria</taxon>
        <taxon>Burkholderiales</taxon>
        <taxon>Burkholderiaceae</taxon>
        <taxon>Paraburkholderia</taxon>
    </lineage>
</organism>
<dbReference type="Pfam" id="PF00196">
    <property type="entry name" value="GerE"/>
    <property type="match status" value="1"/>
</dbReference>
<protein>
    <submittedName>
        <fullName evidence="6">Response regulator transcription factor</fullName>
    </submittedName>
</protein>
<name>A0ABS8JMF8_9BURK</name>
<dbReference type="PROSITE" id="PS00622">
    <property type="entry name" value="HTH_LUXR_1"/>
    <property type="match status" value="1"/>
</dbReference>
<dbReference type="InterPro" id="IPR000792">
    <property type="entry name" value="Tscrpt_reg_LuxR_C"/>
</dbReference>
<dbReference type="InterPro" id="IPR001789">
    <property type="entry name" value="Sig_transdc_resp-reg_receiver"/>
</dbReference>
<evidence type="ECO:0000313" key="7">
    <source>
        <dbReference type="Proteomes" id="UP001431019"/>
    </source>
</evidence>
<feature type="domain" description="HTH luxR-type" evidence="4">
    <location>
        <begin position="153"/>
        <end position="218"/>
    </location>
</feature>
<keyword evidence="1 3" id="KW-0597">Phosphoprotein</keyword>
<dbReference type="SUPFAM" id="SSF52172">
    <property type="entry name" value="CheY-like"/>
    <property type="match status" value="1"/>
</dbReference>
<dbReference type="SMART" id="SM00448">
    <property type="entry name" value="REC"/>
    <property type="match status" value="1"/>
</dbReference>
<proteinExistence type="predicted"/>
<evidence type="ECO:0000313" key="6">
    <source>
        <dbReference type="EMBL" id="MCC8391012.1"/>
    </source>
</evidence>
<dbReference type="InterPro" id="IPR058245">
    <property type="entry name" value="NreC/VraR/RcsB-like_REC"/>
</dbReference>
<dbReference type="PANTHER" id="PTHR43214:SF17">
    <property type="entry name" value="TRANSCRIPTIONAL REGULATORY PROTEIN RCSB"/>
    <property type="match status" value="1"/>
</dbReference>
<reference evidence="6 7" key="1">
    <citation type="submission" date="2021-11" db="EMBL/GenBank/DDBJ databases">
        <authorList>
            <person name="Oh E.-T."/>
            <person name="Kim S.-B."/>
        </authorList>
    </citation>
    <scope>NUCLEOTIDE SEQUENCE [LARGE SCALE GENOMIC DNA]</scope>
    <source>
        <strain evidence="6 7">MMS20-SJTR3</strain>
    </source>
</reference>
<dbReference type="Pfam" id="PF00072">
    <property type="entry name" value="Response_reg"/>
    <property type="match status" value="1"/>
</dbReference>
<dbReference type="SUPFAM" id="SSF46894">
    <property type="entry name" value="C-terminal effector domain of the bipartite response regulators"/>
    <property type="match status" value="1"/>
</dbReference>
<evidence type="ECO:0000256" key="1">
    <source>
        <dbReference type="ARBA" id="ARBA00022553"/>
    </source>
</evidence>
<dbReference type="PANTHER" id="PTHR43214">
    <property type="entry name" value="TWO-COMPONENT RESPONSE REGULATOR"/>
    <property type="match status" value="1"/>
</dbReference>
<dbReference type="InterPro" id="IPR016032">
    <property type="entry name" value="Sig_transdc_resp-reg_C-effctor"/>
</dbReference>
<feature type="modified residue" description="4-aspartylphosphate" evidence="3">
    <location>
        <position position="59"/>
    </location>
</feature>
<dbReference type="Proteomes" id="UP001431019">
    <property type="component" value="Unassembled WGS sequence"/>
</dbReference>
<evidence type="ECO:0000256" key="3">
    <source>
        <dbReference type="PROSITE-ProRule" id="PRU00169"/>
    </source>
</evidence>
<comment type="caution">
    <text evidence="6">The sequence shown here is derived from an EMBL/GenBank/DDBJ whole genome shotgun (WGS) entry which is preliminary data.</text>
</comment>
<gene>
    <name evidence="6" type="ORF">LJ656_00295</name>
</gene>
<keyword evidence="2" id="KW-0238">DNA-binding</keyword>
<sequence length="220" mass="23915">MEPMSRIQVVVADDHAVIRVALTQTLSANPVFEVVGAARSGSELLKMLTTVACGLIVTDFTMQAFGADEDGLRLVMQLRRRFPAIPIVIFTSLTNGGILQQLCQLGVAGIVGKGENLDVLEQACIKALSKETRTFLSPGLSGHLAERGNTEEEFRDARDLSPRELEVVRLFALGWSVTEIAGQLHRSVTTVATQKSSAMRKLHIDTNANLVKYAQEQGLI</sequence>
<dbReference type="PROSITE" id="PS50110">
    <property type="entry name" value="RESPONSE_REGULATORY"/>
    <property type="match status" value="1"/>
</dbReference>
<dbReference type="SMART" id="SM00421">
    <property type="entry name" value="HTH_LUXR"/>
    <property type="match status" value="1"/>
</dbReference>
<dbReference type="CDD" id="cd17535">
    <property type="entry name" value="REC_NarL-like"/>
    <property type="match status" value="1"/>
</dbReference>
<dbReference type="EMBL" id="JAJITD010000001">
    <property type="protein sequence ID" value="MCC8391012.1"/>
    <property type="molecule type" value="Genomic_DNA"/>
</dbReference>
<dbReference type="Gene3D" id="3.40.50.2300">
    <property type="match status" value="1"/>
</dbReference>
<dbReference type="PROSITE" id="PS50043">
    <property type="entry name" value="HTH_LUXR_2"/>
    <property type="match status" value="1"/>
</dbReference>
<accession>A0ABS8JMF8</accession>
<evidence type="ECO:0000256" key="2">
    <source>
        <dbReference type="ARBA" id="ARBA00023125"/>
    </source>
</evidence>
<evidence type="ECO:0000259" key="5">
    <source>
        <dbReference type="PROSITE" id="PS50110"/>
    </source>
</evidence>